<evidence type="ECO:0000313" key="2">
    <source>
        <dbReference type="EMBL" id="KAJ5146312.1"/>
    </source>
</evidence>
<dbReference type="GO" id="GO:0140580">
    <property type="term" value="F:mitochondrion autophagosome adaptor activity"/>
    <property type="evidence" value="ECO:0007669"/>
    <property type="project" value="InterPro"/>
</dbReference>
<reference evidence="2" key="1">
    <citation type="submission" date="2022-11" db="EMBL/GenBank/DDBJ databases">
        <authorList>
            <person name="Petersen C."/>
        </authorList>
    </citation>
    <scope>NUCLEOTIDE SEQUENCE</scope>
    <source>
        <strain evidence="2">IBT 22155</strain>
    </source>
</reference>
<dbReference type="PANTHER" id="PTHR38699">
    <property type="entry name" value="CHROMOSOME 1, WHOLE GENOME SHOTGUN SEQUENCE"/>
    <property type="match status" value="1"/>
</dbReference>
<protein>
    <recommendedName>
        <fullName evidence="4">DUF1770-domain-containing protein</fullName>
    </recommendedName>
</protein>
<dbReference type="RefSeq" id="XP_056526786.1">
    <property type="nucleotide sequence ID" value="XM_056661620.1"/>
</dbReference>
<dbReference type="PANTHER" id="PTHR38699:SF1">
    <property type="entry name" value="MITOPHAGY RECEPTOR ATG43"/>
    <property type="match status" value="1"/>
</dbReference>
<comment type="caution">
    <text evidence="2">The sequence shown here is derived from an EMBL/GenBank/DDBJ whole genome shotgun (WGS) entry which is preliminary data.</text>
</comment>
<keyword evidence="3" id="KW-1185">Reference proteome</keyword>
<dbReference type="GO" id="GO:0000423">
    <property type="term" value="P:mitophagy"/>
    <property type="evidence" value="ECO:0007669"/>
    <property type="project" value="InterPro"/>
</dbReference>
<feature type="region of interest" description="Disordered" evidence="1">
    <location>
        <begin position="17"/>
        <end position="49"/>
    </location>
</feature>
<proteinExistence type="predicted"/>
<accession>A0A9W9HJ20</accession>
<organism evidence="2 3">
    <name type="scientific">Penicillium bovifimosum</name>
    <dbReference type="NCBI Taxonomy" id="126998"/>
    <lineage>
        <taxon>Eukaryota</taxon>
        <taxon>Fungi</taxon>
        <taxon>Dikarya</taxon>
        <taxon>Ascomycota</taxon>
        <taxon>Pezizomycotina</taxon>
        <taxon>Eurotiomycetes</taxon>
        <taxon>Eurotiomycetidae</taxon>
        <taxon>Eurotiales</taxon>
        <taxon>Aspergillaceae</taxon>
        <taxon>Penicillium</taxon>
    </lineage>
</organism>
<dbReference type="AlphaFoldDB" id="A0A9W9HJ20"/>
<evidence type="ECO:0000313" key="3">
    <source>
        <dbReference type="Proteomes" id="UP001149079"/>
    </source>
</evidence>
<reference evidence="2" key="2">
    <citation type="journal article" date="2023" name="IMA Fungus">
        <title>Comparative genomic study of the Penicillium genus elucidates a diverse pangenome and 15 lateral gene transfer events.</title>
        <authorList>
            <person name="Petersen C."/>
            <person name="Sorensen T."/>
            <person name="Nielsen M.R."/>
            <person name="Sondergaard T.E."/>
            <person name="Sorensen J.L."/>
            <person name="Fitzpatrick D.A."/>
            <person name="Frisvad J.C."/>
            <person name="Nielsen K.L."/>
        </authorList>
    </citation>
    <scope>NUCLEOTIDE SEQUENCE</scope>
    <source>
        <strain evidence="2">IBT 22155</strain>
    </source>
</reference>
<evidence type="ECO:0000256" key="1">
    <source>
        <dbReference type="SAM" id="MobiDB-lite"/>
    </source>
</evidence>
<dbReference type="GeneID" id="81400790"/>
<dbReference type="Proteomes" id="UP001149079">
    <property type="component" value="Unassembled WGS sequence"/>
</dbReference>
<sequence>MAGYAMEIPELIQTASINHNPDPAHDINPATAASEKQPVVASPDSDTNSIASDLVDESRFIRPVHRRQNLPPLPDLRFEQSYLASIKDAQTWGRVAWITTRDQVLLPLIQGTVWTLALSGWRFWNRSASLSGHTLGSRIRRWWYEVNNWHLPQLGTTRSPGLASQMEDEFLKSYATQFANAGSS</sequence>
<name>A0A9W9HJ20_9EURO</name>
<dbReference type="EMBL" id="JAPQKL010000001">
    <property type="protein sequence ID" value="KAJ5146312.1"/>
    <property type="molecule type" value="Genomic_DNA"/>
</dbReference>
<dbReference type="OrthoDB" id="2430343at2759"/>
<dbReference type="Pfam" id="PF08589">
    <property type="entry name" value="ATG43"/>
    <property type="match status" value="1"/>
</dbReference>
<evidence type="ECO:0008006" key="4">
    <source>
        <dbReference type="Google" id="ProtNLM"/>
    </source>
</evidence>
<gene>
    <name evidence="2" type="ORF">N7515_000876</name>
</gene>
<dbReference type="InterPro" id="IPR013898">
    <property type="entry name" value="Atg43"/>
</dbReference>